<proteinExistence type="predicted"/>
<comment type="caution">
    <text evidence="1">The sequence shown here is derived from an EMBL/GenBank/DDBJ whole genome shotgun (WGS) entry which is preliminary data.</text>
</comment>
<protein>
    <submittedName>
        <fullName evidence="1">Uncharacterized protein</fullName>
    </submittedName>
</protein>
<dbReference type="EMBL" id="BARU01000314">
    <property type="protein sequence ID" value="GAH19456.1"/>
    <property type="molecule type" value="Genomic_DNA"/>
</dbReference>
<name>X1DF75_9ZZZZ</name>
<organism evidence="1">
    <name type="scientific">marine sediment metagenome</name>
    <dbReference type="NCBI Taxonomy" id="412755"/>
    <lineage>
        <taxon>unclassified sequences</taxon>
        <taxon>metagenomes</taxon>
        <taxon>ecological metagenomes</taxon>
    </lineage>
</organism>
<sequence>MPTWQIHNKWAKEASISQETSNFVNLLIALPQKHQEKSKGILREFQRI</sequence>
<reference evidence="1" key="1">
    <citation type="journal article" date="2014" name="Front. Microbiol.">
        <title>High frequency of phylogenetically diverse reductive dehalogenase-homologous genes in deep subseafloor sedimentary metagenomes.</title>
        <authorList>
            <person name="Kawai M."/>
            <person name="Futagami T."/>
            <person name="Toyoda A."/>
            <person name="Takaki Y."/>
            <person name="Nishi S."/>
            <person name="Hori S."/>
            <person name="Arai W."/>
            <person name="Tsubouchi T."/>
            <person name="Morono Y."/>
            <person name="Uchiyama I."/>
            <person name="Ito T."/>
            <person name="Fujiyama A."/>
            <person name="Inagaki F."/>
            <person name="Takami H."/>
        </authorList>
    </citation>
    <scope>NUCLEOTIDE SEQUENCE</scope>
    <source>
        <strain evidence="1">Expedition CK06-06</strain>
    </source>
</reference>
<accession>X1DF75</accession>
<dbReference type="AlphaFoldDB" id="X1DF75"/>
<gene>
    <name evidence="1" type="ORF">S03H2_01146</name>
</gene>
<evidence type="ECO:0000313" key="1">
    <source>
        <dbReference type="EMBL" id="GAH19456.1"/>
    </source>
</evidence>